<dbReference type="Pfam" id="PF24883">
    <property type="entry name" value="NPHP3_N"/>
    <property type="match status" value="1"/>
</dbReference>
<dbReference type="PROSITE" id="PS50837">
    <property type="entry name" value="NACHT"/>
    <property type="match status" value="1"/>
</dbReference>
<protein>
    <recommendedName>
        <fullName evidence="3">NACHT domain-containing protein</fullName>
    </recommendedName>
</protein>
<dbReference type="InterPro" id="IPR002110">
    <property type="entry name" value="Ankyrin_rpt"/>
</dbReference>
<dbReference type="InterPro" id="IPR056884">
    <property type="entry name" value="NPHP3-like_N"/>
</dbReference>
<dbReference type="Gene3D" id="3.40.50.300">
    <property type="entry name" value="P-loop containing nucleotide triphosphate hydrolases"/>
    <property type="match status" value="1"/>
</dbReference>
<dbReference type="AlphaFoldDB" id="A0AAN6N1C5"/>
<keyword evidence="2" id="KW-0040">ANK repeat</keyword>
<feature type="repeat" description="ANK" evidence="2">
    <location>
        <begin position="782"/>
        <end position="814"/>
    </location>
</feature>
<feature type="repeat" description="ANK" evidence="2">
    <location>
        <begin position="815"/>
        <end position="847"/>
    </location>
</feature>
<dbReference type="SUPFAM" id="SSF48403">
    <property type="entry name" value="Ankyrin repeat"/>
    <property type="match status" value="2"/>
</dbReference>
<comment type="caution">
    <text evidence="4">The sequence shown here is derived from an EMBL/GenBank/DDBJ whole genome shotgun (WGS) entry which is preliminary data.</text>
</comment>
<dbReference type="SUPFAM" id="SSF52540">
    <property type="entry name" value="P-loop containing nucleoside triphosphate hydrolases"/>
    <property type="match status" value="1"/>
</dbReference>
<evidence type="ECO:0000313" key="5">
    <source>
        <dbReference type="Proteomes" id="UP001303473"/>
    </source>
</evidence>
<dbReference type="InterPro" id="IPR054471">
    <property type="entry name" value="GPIID_WHD"/>
</dbReference>
<feature type="domain" description="NACHT" evidence="3">
    <location>
        <begin position="108"/>
        <end position="249"/>
    </location>
</feature>
<dbReference type="PANTHER" id="PTHR10039:SF15">
    <property type="entry name" value="NACHT DOMAIN-CONTAINING PROTEIN"/>
    <property type="match status" value="1"/>
</dbReference>
<dbReference type="PROSITE" id="PS50088">
    <property type="entry name" value="ANK_REPEAT"/>
    <property type="match status" value="3"/>
</dbReference>
<dbReference type="Pfam" id="PF12796">
    <property type="entry name" value="Ank_2"/>
    <property type="match status" value="1"/>
</dbReference>
<dbReference type="Proteomes" id="UP001303473">
    <property type="component" value="Unassembled WGS sequence"/>
</dbReference>
<evidence type="ECO:0000256" key="1">
    <source>
        <dbReference type="ARBA" id="ARBA00022737"/>
    </source>
</evidence>
<keyword evidence="1" id="KW-0677">Repeat</keyword>
<keyword evidence="5" id="KW-1185">Reference proteome</keyword>
<dbReference type="PANTHER" id="PTHR10039">
    <property type="entry name" value="AMELOGENIN"/>
    <property type="match status" value="1"/>
</dbReference>
<reference evidence="5" key="1">
    <citation type="journal article" date="2023" name="Mol. Phylogenet. Evol.">
        <title>Genome-scale phylogeny and comparative genomics of the fungal order Sordariales.</title>
        <authorList>
            <person name="Hensen N."/>
            <person name="Bonometti L."/>
            <person name="Westerberg I."/>
            <person name="Brannstrom I.O."/>
            <person name="Guillou S."/>
            <person name="Cros-Aarteil S."/>
            <person name="Calhoun S."/>
            <person name="Haridas S."/>
            <person name="Kuo A."/>
            <person name="Mondo S."/>
            <person name="Pangilinan J."/>
            <person name="Riley R."/>
            <person name="LaButti K."/>
            <person name="Andreopoulos B."/>
            <person name="Lipzen A."/>
            <person name="Chen C."/>
            <person name="Yan M."/>
            <person name="Daum C."/>
            <person name="Ng V."/>
            <person name="Clum A."/>
            <person name="Steindorff A."/>
            <person name="Ohm R.A."/>
            <person name="Martin F."/>
            <person name="Silar P."/>
            <person name="Natvig D.O."/>
            <person name="Lalanne C."/>
            <person name="Gautier V."/>
            <person name="Ament-Velasquez S.L."/>
            <person name="Kruys A."/>
            <person name="Hutchinson M.I."/>
            <person name="Powell A.J."/>
            <person name="Barry K."/>
            <person name="Miller A.N."/>
            <person name="Grigoriev I.V."/>
            <person name="Debuchy R."/>
            <person name="Gladieux P."/>
            <person name="Hiltunen Thoren M."/>
            <person name="Johannesson H."/>
        </authorList>
    </citation>
    <scope>NUCLEOTIDE SEQUENCE [LARGE SCALE GENOMIC DNA]</scope>
    <source>
        <strain evidence="5">CBS 340.73</strain>
    </source>
</reference>
<evidence type="ECO:0000259" key="3">
    <source>
        <dbReference type="PROSITE" id="PS50837"/>
    </source>
</evidence>
<dbReference type="InterPro" id="IPR036770">
    <property type="entry name" value="Ankyrin_rpt-contain_sf"/>
</dbReference>
<dbReference type="SMART" id="SM00248">
    <property type="entry name" value="ANK"/>
    <property type="match status" value="7"/>
</dbReference>
<sequence length="1108" mass="123957">MSLFSTDVFASLSSDVPSITSNGPAIQEQRIFDHARVHNGNSYHYNLGPSTGLDKGTVLSWLSPLSFHQAHERIQQEAVVRDQPKEVGTWLLKSSAFKAWEARDPKCRKLWYLGMPGAGKSVLASIIVTHLLDRHLKSGAESPRVAYLYLSYMDSHTVDDLLGSVIKQIIPHDRPIPKPVMDLWARRSSGTESPTSSDLTNLFLDLTQEYVVYIIVDAMDEYPSEHRPRLLKHLVPNSDSLSILVTSRPLDEFDDISDGFTKENIAGNPTDLDLFMDHKLSTKGRWKEWVKTDPSLLDEVKLAISEVWGGMFLLASLQIKSLLAELKPNGVREKMGKLPKGIDDMYTETLGRIDKMESDKKNLAINVLSWVVFSRRSLTVKELQHALAYMPSQTDVKFDFEGCSYLVGDIRDVCGGLVTVADADGTATVSLVHFTAQDYFTTTATAKTRFKPDFHATIAEICIAYLSIRQLKEVYDSNFMSIGRQPTSFHIGPKWNWIITSHTLRTCIREIQKQFPFVSYAARHLQHHLWEIPTGAPSERSIIQQLAIFLHDRSNGQFIVEVEHGRRVRWGFSSLHGNNQSTKRVKSTTAMHLAIALGWLPMVKSLAKEPDPSSDIHVRDMLVLGNPLVLPTRVGRYDITEILLEDGAYGSDFMSWQGHAELLDIAWLGRQDIVHGIVSRFLNKSLSVQARTPNSTKLTGIVDSMSAWILSKRGVRDEPFIYLEEAPNQQGRIILSCHDQFKLSAFMNHMVLLEAAVRGDGETIYRMIENGKVNLRSGGSVFGTTALFLAIEFNHAGAVEALLAGGVDVNTRGPWDFTPLHRAAYRNLPAIVKVLLEKGADVTLERADDVLAVYNHDSMHSLLHGECGTPLADNWYRRGHKEVLALLLQAGVDGNAGTNGERALEFAAEDGNIDQLRLLLELGVKPTPRALQTAAYGRPFIFGIHNDHGSNLEECAYIKCIQALIEAGVDPNDKSTRDATPFDLALWYGDFELAQVLLEAGFKTTLQMITDQVAQVVCCENARSAKNNLEILLEEMKELKHVAPVRLRPSLQAEGRQIVGFVFSVLDEWPMNVPMPSDKFESLRDSLKNYRVLVDKSVREWEATFKLG</sequence>
<proteinExistence type="predicted"/>
<organism evidence="4 5">
    <name type="scientific">Diplogelasinospora grovesii</name>
    <dbReference type="NCBI Taxonomy" id="303347"/>
    <lineage>
        <taxon>Eukaryota</taxon>
        <taxon>Fungi</taxon>
        <taxon>Dikarya</taxon>
        <taxon>Ascomycota</taxon>
        <taxon>Pezizomycotina</taxon>
        <taxon>Sordariomycetes</taxon>
        <taxon>Sordariomycetidae</taxon>
        <taxon>Sordariales</taxon>
        <taxon>Diplogelasinosporaceae</taxon>
        <taxon>Diplogelasinospora</taxon>
    </lineage>
</organism>
<dbReference type="InterPro" id="IPR007111">
    <property type="entry name" value="NACHT_NTPase"/>
</dbReference>
<accession>A0AAN6N1C5</accession>
<dbReference type="Pfam" id="PF22939">
    <property type="entry name" value="WHD_GPIID"/>
    <property type="match status" value="1"/>
</dbReference>
<dbReference type="PROSITE" id="PS50297">
    <property type="entry name" value="ANK_REP_REGION"/>
    <property type="match status" value="3"/>
</dbReference>
<dbReference type="EMBL" id="MU853856">
    <property type="protein sequence ID" value="KAK3937351.1"/>
    <property type="molecule type" value="Genomic_DNA"/>
</dbReference>
<evidence type="ECO:0000313" key="4">
    <source>
        <dbReference type="EMBL" id="KAK3937351.1"/>
    </source>
</evidence>
<evidence type="ECO:0000256" key="2">
    <source>
        <dbReference type="PROSITE-ProRule" id="PRU00023"/>
    </source>
</evidence>
<name>A0AAN6N1C5_9PEZI</name>
<feature type="repeat" description="ANK" evidence="2">
    <location>
        <begin position="899"/>
        <end position="931"/>
    </location>
</feature>
<gene>
    <name evidence="4" type="ORF">QBC46DRAFT_392848</name>
</gene>
<dbReference type="InterPro" id="IPR027417">
    <property type="entry name" value="P-loop_NTPase"/>
</dbReference>
<dbReference type="Gene3D" id="1.25.40.20">
    <property type="entry name" value="Ankyrin repeat-containing domain"/>
    <property type="match status" value="1"/>
</dbReference>